<feature type="non-terminal residue" evidence="5">
    <location>
        <position position="1"/>
    </location>
</feature>
<dbReference type="InterPro" id="IPR035980">
    <property type="entry name" value="Ribosomal_bS6_sf"/>
</dbReference>
<dbReference type="CDD" id="cd15465">
    <property type="entry name" value="bS6_mito"/>
    <property type="match status" value="1"/>
</dbReference>
<evidence type="ECO:0000313" key="5">
    <source>
        <dbReference type="EMBL" id="KFD72193.1"/>
    </source>
</evidence>
<gene>
    <name evidence="5" type="ORF">M514_01391</name>
</gene>
<dbReference type="Gene3D" id="3.30.70.60">
    <property type="match status" value="1"/>
</dbReference>
<dbReference type="PANTHER" id="PTHR21011">
    <property type="entry name" value="MITOCHONDRIAL 28S RIBOSOMAL PROTEIN S6"/>
    <property type="match status" value="1"/>
</dbReference>
<dbReference type="AlphaFoldDB" id="A0A085NRU7"/>
<dbReference type="InterPro" id="IPR000529">
    <property type="entry name" value="Ribosomal_bS6"/>
</dbReference>
<dbReference type="EMBL" id="KL367478">
    <property type="protein sequence ID" value="KFD72193.1"/>
    <property type="molecule type" value="Genomic_DNA"/>
</dbReference>
<evidence type="ECO:0000256" key="2">
    <source>
        <dbReference type="ARBA" id="ARBA00035170"/>
    </source>
</evidence>
<dbReference type="GO" id="GO:0006412">
    <property type="term" value="P:translation"/>
    <property type="evidence" value="ECO:0007669"/>
    <property type="project" value="InterPro"/>
</dbReference>
<proteinExistence type="inferred from homology"/>
<evidence type="ECO:0000256" key="1">
    <source>
        <dbReference type="ARBA" id="ARBA00009512"/>
    </source>
</evidence>
<organism evidence="5">
    <name type="scientific">Trichuris suis</name>
    <name type="common">pig whipworm</name>
    <dbReference type="NCBI Taxonomy" id="68888"/>
    <lineage>
        <taxon>Eukaryota</taxon>
        <taxon>Metazoa</taxon>
        <taxon>Ecdysozoa</taxon>
        <taxon>Nematoda</taxon>
        <taxon>Enoplea</taxon>
        <taxon>Dorylaimia</taxon>
        <taxon>Trichinellida</taxon>
        <taxon>Trichuridae</taxon>
        <taxon>Trichuris</taxon>
    </lineage>
</organism>
<dbReference type="InterPro" id="IPR014717">
    <property type="entry name" value="Transl_elong_EF1B/ribsomal_bS6"/>
</dbReference>
<evidence type="ECO:0000256" key="3">
    <source>
        <dbReference type="ARBA" id="ARBA00035365"/>
    </source>
</evidence>
<feature type="compositionally biased region" description="Low complexity" evidence="4">
    <location>
        <begin position="22"/>
        <end position="41"/>
    </location>
</feature>
<name>A0A085NRU7_9BILA</name>
<dbReference type="SUPFAM" id="SSF54995">
    <property type="entry name" value="Ribosomal protein S6"/>
    <property type="match status" value="1"/>
</dbReference>
<evidence type="ECO:0000256" key="4">
    <source>
        <dbReference type="SAM" id="MobiDB-lite"/>
    </source>
</evidence>
<dbReference type="GO" id="GO:0005763">
    <property type="term" value="C:mitochondrial small ribosomal subunit"/>
    <property type="evidence" value="ECO:0007669"/>
    <property type="project" value="TreeGrafter"/>
</dbReference>
<comment type="similarity">
    <text evidence="1">Belongs to the bacterial ribosomal protein bS6 family.</text>
</comment>
<reference evidence="5" key="1">
    <citation type="journal article" date="2014" name="Nat. Genet.">
        <title>Genome and transcriptome of the porcine whipworm Trichuris suis.</title>
        <authorList>
            <person name="Jex A.R."/>
            <person name="Nejsum P."/>
            <person name="Schwarz E.M."/>
            <person name="Hu L."/>
            <person name="Young N.D."/>
            <person name="Hall R.S."/>
            <person name="Korhonen P.K."/>
            <person name="Liao S."/>
            <person name="Thamsborg S."/>
            <person name="Xia J."/>
            <person name="Xu P."/>
            <person name="Wang S."/>
            <person name="Scheerlinck J.P."/>
            <person name="Hofmann A."/>
            <person name="Sternberg P.W."/>
            <person name="Wang J."/>
            <person name="Gasser R.B."/>
        </authorList>
    </citation>
    <scope>NUCLEOTIDE SEQUENCE [LARGE SCALE GENOMIC DNA]</scope>
    <source>
        <strain evidence="5">DCEP-RM93F</strain>
    </source>
</reference>
<dbReference type="Pfam" id="PF01250">
    <property type="entry name" value="Ribosomal_S6"/>
    <property type="match status" value="1"/>
</dbReference>
<dbReference type="Proteomes" id="UP000030758">
    <property type="component" value="Unassembled WGS sequence"/>
</dbReference>
<accession>A0A085NRU7</accession>
<protein>
    <recommendedName>
        <fullName evidence="2">Small ribosomal subunit protein bS6m</fullName>
    </recommendedName>
    <alternativeName>
        <fullName evidence="3">28S ribosomal protein S6, mitochondrial</fullName>
    </alternativeName>
</protein>
<dbReference type="PANTHER" id="PTHR21011:SF1">
    <property type="entry name" value="SMALL RIBOSOMAL SUBUNIT PROTEIN BS6M"/>
    <property type="match status" value="1"/>
</dbReference>
<feature type="region of interest" description="Disordered" evidence="4">
    <location>
        <begin position="22"/>
        <end position="50"/>
    </location>
</feature>
<sequence length="252" mass="27918">AVDSEIPDDCSLLVSSELEAVSSSVSDSSSLLSSEPEAVSSFDDDSEADGGKSSSILYSGFGAALFGKGKTDGHKPCAVLNIEIFRRKDNVGMPFYDVMLIMKPFLKPDLAASLKRCCTKLINNGAVITSLSSLGYRDLPYKMKKEQSWFITGSYVLVQCCMPVRDYIRMADEFHRDSDIIHSYFHQVDPNAEPLPECTLAEELQPPAYRKSVQNLRKHQKLGLFAKIQAKKRAVDLVRAVPKSLPIAPHRR</sequence>
<dbReference type="GO" id="GO:0003735">
    <property type="term" value="F:structural constituent of ribosome"/>
    <property type="evidence" value="ECO:0007669"/>
    <property type="project" value="InterPro"/>
</dbReference>
<dbReference type="GO" id="GO:0070181">
    <property type="term" value="F:small ribosomal subunit rRNA binding"/>
    <property type="evidence" value="ECO:0007669"/>
    <property type="project" value="TreeGrafter"/>
</dbReference>